<evidence type="ECO:0000313" key="2">
    <source>
        <dbReference type="EMBL" id="RSZ57296.1"/>
    </source>
</evidence>
<keyword evidence="3" id="KW-1185">Reference proteome</keyword>
<dbReference type="InterPro" id="IPR032710">
    <property type="entry name" value="NTF2-like_dom_sf"/>
</dbReference>
<name>A0A430HIE8_9BURK</name>
<dbReference type="AlphaFoldDB" id="A0A430HIE8"/>
<dbReference type="Pfam" id="PF12680">
    <property type="entry name" value="SnoaL_2"/>
    <property type="match status" value="1"/>
</dbReference>
<protein>
    <submittedName>
        <fullName evidence="2">Nuclear transport factor 2 family protein</fullName>
    </submittedName>
</protein>
<dbReference type="SUPFAM" id="SSF54427">
    <property type="entry name" value="NTF2-like"/>
    <property type="match status" value="1"/>
</dbReference>
<evidence type="ECO:0000313" key="3">
    <source>
        <dbReference type="Proteomes" id="UP000278085"/>
    </source>
</evidence>
<proteinExistence type="predicted"/>
<dbReference type="EMBL" id="RXLQ01000010">
    <property type="protein sequence ID" value="RSZ57296.1"/>
    <property type="molecule type" value="Genomic_DNA"/>
</dbReference>
<dbReference type="OrthoDB" id="8684708at2"/>
<dbReference type="Gene3D" id="3.10.450.50">
    <property type="match status" value="1"/>
</dbReference>
<comment type="caution">
    <text evidence="2">The sequence shown here is derived from an EMBL/GenBank/DDBJ whole genome shotgun (WGS) entry which is preliminary data.</text>
</comment>
<dbReference type="RefSeq" id="WP_126075639.1">
    <property type="nucleotide sequence ID" value="NZ_CP051166.1"/>
</dbReference>
<sequence>MTLQLDTTIAAYFAAANAGRHEQLALCFEADAEVRDEGSTRQGRAAIAAWAGEAHRRYAAVSTPRAVAGSGADLIVTADVAGNFPGSPLPLHFHFRLGETGIAALSIKP</sequence>
<organism evidence="2 3">
    <name type="scientific">Massilia atriviolacea</name>
    <dbReference type="NCBI Taxonomy" id="2495579"/>
    <lineage>
        <taxon>Bacteria</taxon>
        <taxon>Pseudomonadati</taxon>
        <taxon>Pseudomonadota</taxon>
        <taxon>Betaproteobacteria</taxon>
        <taxon>Burkholderiales</taxon>
        <taxon>Oxalobacteraceae</taxon>
        <taxon>Telluria group</taxon>
        <taxon>Massilia</taxon>
    </lineage>
</organism>
<feature type="domain" description="SnoaL-like" evidence="1">
    <location>
        <begin position="10"/>
        <end position="97"/>
    </location>
</feature>
<gene>
    <name evidence="2" type="ORF">EJB06_19220</name>
</gene>
<reference evidence="2 3" key="1">
    <citation type="submission" date="2018-12" db="EMBL/GenBank/DDBJ databases">
        <authorList>
            <person name="Yang E."/>
        </authorList>
    </citation>
    <scope>NUCLEOTIDE SEQUENCE [LARGE SCALE GENOMIC DNA]</scope>
    <source>
        <strain evidence="2 3">SOD</strain>
    </source>
</reference>
<dbReference type="Proteomes" id="UP000278085">
    <property type="component" value="Unassembled WGS sequence"/>
</dbReference>
<dbReference type="InterPro" id="IPR037401">
    <property type="entry name" value="SnoaL-like"/>
</dbReference>
<evidence type="ECO:0000259" key="1">
    <source>
        <dbReference type="Pfam" id="PF12680"/>
    </source>
</evidence>
<accession>A0A430HIE8</accession>